<proteinExistence type="inferred from homology"/>
<gene>
    <name evidence="9" type="ORF">EAX61_06470</name>
</gene>
<comment type="catalytic activity">
    <reaction evidence="1 6">
        <text>[protein]-peptidylproline (omega=180) = [protein]-peptidylproline (omega=0)</text>
        <dbReference type="Rhea" id="RHEA:16237"/>
        <dbReference type="Rhea" id="RHEA-COMP:10747"/>
        <dbReference type="Rhea" id="RHEA-COMP:10748"/>
        <dbReference type="ChEBI" id="CHEBI:83833"/>
        <dbReference type="ChEBI" id="CHEBI:83834"/>
        <dbReference type="EC" id="5.2.1.8"/>
    </reaction>
</comment>
<dbReference type="Gene3D" id="3.10.50.40">
    <property type="match status" value="1"/>
</dbReference>
<dbReference type="PANTHER" id="PTHR45625:SF4">
    <property type="entry name" value="PEPTIDYLPROLYL ISOMERASE DOMAIN AND WD REPEAT-CONTAINING PROTEIN 1"/>
    <property type="match status" value="1"/>
</dbReference>
<dbReference type="PROSITE" id="PS50059">
    <property type="entry name" value="FKBP_PPIASE"/>
    <property type="match status" value="1"/>
</dbReference>
<evidence type="ECO:0000256" key="6">
    <source>
        <dbReference type="PROSITE-ProRule" id="PRU00277"/>
    </source>
</evidence>
<evidence type="ECO:0000256" key="5">
    <source>
        <dbReference type="ARBA" id="ARBA00023235"/>
    </source>
</evidence>
<comment type="caution">
    <text evidence="9">The sequence shown here is derived from an EMBL/GenBank/DDBJ whole genome shotgun (WGS) entry which is preliminary data.</text>
</comment>
<dbReference type="InterPro" id="IPR046357">
    <property type="entry name" value="PPIase_dom_sf"/>
</dbReference>
<name>A0A3M0G5Z6_9FLAO</name>
<dbReference type="PROSITE" id="PS50072">
    <property type="entry name" value="CSA_PPIASE_2"/>
    <property type="match status" value="1"/>
</dbReference>
<evidence type="ECO:0000259" key="7">
    <source>
        <dbReference type="PROSITE" id="PS50059"/>
    </source>
</evidence>
<dbReference type="InterPro" id="IPR020892">
    <property type="entry name" value="Cyclophilin-type_PPIase_CS"/>
</dbReference>
<dbReference type="InterPro" id="IPR044666">
    <property type="entry name" value="Cyclophilin_A-like"/>
</dbReference>
<dbReference type="EC" id="5.2.1.8" evidence="3 6"/>
<dbReference type="OrthoDB" id="9807797at2"/>
<dbReference type="GO" id="GO:0003755">
    <property type="term" value="F:peptidyl-prolyl cis-trans isomerase activity"/>
    <property type="evidence" value="ECO:0007669"/>
    <property type="project" value="UniProtKB-KW"/>
</dbReference>
<dbReference type="RefSeq" id="WP_121916865.1">
    <property type="nucleotide sequence ID" value="NZ_REFV01000005.1"/>
</dbReference>
<evidence type="ECO:0000256" key="4">
    <source>
        <dbReference type="ARBA" id="ARBA00023110"/>
    </source>
</evidence>
<dbReference type="EMBL" id="REFV01000005">
    <property type="protein sequence ID" value="RMB60461.1"/>
    <property type="molecule type" value="Genomic_DNA"/>
</dbReference>
<evidence type="ECO:0000313" key="10">
    <source>
        <dbReference type="Proteomes" id="UP000281985"/>
    </source>
</evidence>
<dbReference type="Gene3D" id="2.40.100.10">
    <property type="entry name" value="Cyclophilin-like"/>
    <property type="match status" value="1"/>
</dbReference>
<evidence type="ECO:0000256" key="1">
    <source>
        <dbReference type="ARBA" id="ARBA00000971"/>
    </source>
</evidence>
<keyword evidence="10" id="KW-1185">Reference proteome</keyword>
<evidence type="ECO:0000256" key="2">
    <source>
        <dbReference type="ARBA" id="ARBA00007365"/>
    </source>
</evidence>
<dbReference type="Pfam" id="PF00254">
    <property type="entry name" value="FKBP_C"/>
    <property type="match status" value="1"/>
</dbReference>
<evidence type="ECO:0000313" key="9">
    <source>
        <dbReference type="EMBL" id="RMB60461.1"/>
    </source>
</evidence>
<comment type="similarity">
    <text evidence="2">Belongs to the cyclophilin-type PPIase family.</text>
</comment>
<dbReference type="PANTHER" id="PTHR45625">
    <property type="entry name" value="PEPTIDYL-PROLYL CIS-TRANS ISOMERASE-RELATED"/>
    <property type="match status" value="1"/>
</dbReference>
<protein>
    <recommendedName>
        <fullName evidence="3 6">peptidylprolyl isomerase</fullName>
        <ecNumber evidence="3 6">5.2.1.8</ecNumber>
    </recommendedName>
</protein>
<dbReference type="Pfam" id="PF00160">
    <property type="entry name" value="Pro_isomerase"/>
    <property type="match status" value="1"/>
</dbReference>
<evidence type="ECO:0000256" key="3">
    <source>
        <dbReference type="ARBA" id="ARBA00013194"/>
    </source>
</evidence>
<dbReference type="CDD" id="cd00317">
    <property type="entry name" value="cyclophilin"/>
    <property type="match status" value="1"/>
</dbReference>
<feature type="domain" description="PPIase cyclophilin-type" evidence="8">
    <location>
        <begin position="38"/>
        <end position="194"/>
    </location>
</feature>
<organism evidence="9 10">
    <name type="scientific">Dokdonia sinensis</name>
    <dbReference type="NCBI Taxonomy" id="2479847"/>
    <lineage>
        <taxon>Bacteria</taxon>
        <taxon>Pseudomonadati</taxon>
        <taxon>Bacteroidota</taxon>
        <taxon>Flavobacteriia</taxon>
        <taxon>Flavobacteriales</taxon>
        <taxon>Flavobacteriaceae</taxon>
        <taxon>Dokdonia</taxon>
    </lineage>
</organism>
<dbReference type="SUPFAM" id="SSF50891">
    <property type="entry name" value="Cyclophilin-like"/>
    <property type="match status" value="1"/>
</dbReference>
<dbReference type="SUPFAM" id="SSF54534">
    <property type="entry name" value="FKBP-like"/>
    <property type="match status" value="1"/>
</dbReference>
<dbReference type="PROSITE" id="PS51257">
    <property type="entry name" value="PROKAR_LIPOPROTEIN"/>
    <property type="match status" value="1"/>
</dbReference>
<dbReference type="InterPro" id="IPR002130">
    <property type="entry name" value="Cyclophilin-type_PPIase_dom"/>
</dbReference>
<sequence>MRKLPMYLFIALLTLLSCNDKYPDLEDGLYAEIVTDKGTMVAQLYFEETPATVANFVALAEGNHPMVKDSTLKGKPFYNGLTFHRVIEDFMIQGGDPLGKGSGDAGYKFHDEFVDGLVHDSKGTLSMANSGPDTNSSQFFITQKETPWLNGRHTVWGKVVIGLEVIDDIIAVEKIGDPRQGKPKVPPVMTQVNIIRKGSAAKNFNAPETFKAELAGIDAKRVKAAEEKAAADAIKYKEYKERFDSKREKAEKLPSGLAIFIDEKTDGEKPALGAKVKVDYAGFFESGELFDTSQRELAEKLDKVNPRSPYQPMNVPYSNEARLIAGMKEGIQQLKVGEKATIFVPYHLGYGEQEYGPIPAKSNMIFEIELLEIVK</sequence>
<accession>A0A3M0G5Z6</accession>
<dbReference type="Proteomes" id="UP000281985">
    <property type="component" value="Unassembled WGS sequence"/>
</dbReference>
<evidence type="ECO:0000259" key="8">
    <source>
        <dbReference type="PROSITE" id="PS50072"/>
    </source>
</evidence>
<dbReference type="GO" id="GO:0006457">
    <property type="term" value="P:protein folding"/>
    <property type="evidence" value="ECO:0007669"/>
    <property type="project" value="InterPro"/>
</dbReference>
<dbReference type="InterPro" id="IPR029000">
    <property type="entry name" value="Cyclophilin-like_dom_sf"/>
</dbReference>
<keyword evidence="5 6" id="KW-0413">Isomerase</keyword>
<dbReference type="PROSITE" id="PS00170">
    <property type="entry name" value="CSA_PPIASE_1"/>
    <property type="match status" value="1"/>
</dbReference>
<keyword evidence="4 6" id="KW-0697">Rotamase</keyword>
<reference evidence="9 10" key="1">
    <citation type="submission" date="2018-10" db="EMBL/GenBank/DDBJ databases">
        <title>Dokdonia luteus sp. nov., isolated from sea water.</title>
        <authorList>
            <person name="Zhou L.Y."/>
            <person name="Du Z.J."/>
        </authorList>
    </citation>
    <scope>NUCLEOTIDE SEQUENCE [LARGE SCALE GENOMIC DNA]</scope>
    <source>
        <strain evidence="9 10">SH27</strain>
    </source>
</reference>
<dbReference type="AlphaFoldDB" id="A0A3M0G5Z6"/>
<dbReference type="InterPro" id="IPR001179">
    <property type="entry name" value="PPIase_FKBP_dom"/>
</dbReference>
<dbReference type="PRINTS" id="PR00153">
    <property type="entry name" value="CSAPPISMRASE"/>
</dbReference>
<feature type="domain" description="PPIase FKBP-type" evidence="7">
    <location>
        <begin position="273"/>
        <end position="374"/>
    </location>
</feature>